<dbReference type="PANTHER" id="PTHR42987">
    <property type="entry name" value="PEPTIDASE S49"/>
    <property type="match status" value="1"/>
</dbReference>
<dbReference type="PANTHER" id="PTHR42987:SF8">
    <property type="entry name" value="PROTEINASE"/>
    <property type="match status" value="1"/>
</dbReference>
<evidence type="ECO:0000256" key="2">
    <source>
        <dbReference type="ARBA" id="ARBA00022670"/>
    </source>
</evidence>
<protein>
    <submittedName>
        <fullName evidence="6">S49 family peptidase</fullName>
    </submittedName>
</protein>
<evidence type="ECO:0000256" key="1">
    <source>
        <dbReference type="ARBA" id="ARBA00008683"/>
    </source>
</evidence>
<keyword evidence="3" id="KW-0378">Hydrolase</keyword>
<dbReference type="Gene3D" id="3.90.226.10">
    <property type="entry name" value="2-enoyl-CoA Hydratase, Chain A, domain 1"/>
    <property type="match status" value="1"/>
</dbReference>
<organism evidence="6 7">
    <name type="scientific">Allokutzneria oryzae</name>
    <dbReference type="NCBI Taxonomy" id="1378989"/>
    <lineage>
        <taxon>Bacteria</taxon>
        <taxon>Bacillati</taxon>
        <taxon>Actinomycetota</taxon>
        <taxon>Actinomycetes</taxon>
        <taxon>Pseudonocardiales</taxon>
        <taxon>Pseudonocardiaceae</taxon>
        <taxon>Allokutzneria</taxon>
    </lineage>
</organism>
<dbReference type="InterPro" id="IPR047272">
    <property type="entry name" value="S49_SppA_C"/>
</dbReference>
<comment type="caution">
    <text evidence="6">The sequence shown here is derived from an EMBL/GenBank/DDBJ whole genome shotgun (WGS) entry which is preliminary data.</text>
</comment>
<keyword evidence="7" id="KW-1185">Reference proteome</keyword>
<dbReference type="Pfam" id="PF01343">
    <property type="entry name" value="Peptidase_S49"/>
    <property type="match status" value="1"/>
</dbReference>
<comment type="similarity">
    <text evidence="1">Belongs to the peptidase S49 family.</text>
</comment>
<keyword evidence="2" id="KW-0645">Protease</keyword>
<dbReference type="SUPFAM" id="SSF52096">
    <property type="entry name" value="ClpP/crotonase"/>
    <property type="match status" value="1"/>
</dbReference>
<name>A0ABV6A018_9PSEU</name>
<evidence type="ECO:0000256" key="4">
    <source>
        <dbReference type="ARBA" id="ARBA00022825"/>
    </source>
</evidence>
<dbReference type="EMBL" id="JBHLZU010000018">
    <property type="protein sequence ID" value="MFB9906500.1"/>
    <property type="molecule type" value="Genomic_DNA"/>
</dbReference>
<sequence>MSVTEKLAARLPLLGSQGERAPVVAVVRLHGVITPNPSPVGRGALNLQSLESALTKAFEHDRLVAVALLINSPGGSPTQSALIGSRIRELAAAKKVPVLAFCEDAAASGGYWLACAADEIYAHGTSMVGSIGVINSGFGLDRVLERFGVQRRLHTAGTNKARLDPFSPEKPEDVEWMRGILDQLHTQFVDWVKQRRGDKLRAADEDLFTGEVWLGTKAAELGLVDGVGTLREVVTRRWKGAEIAVTEPKKPLLAKLGLGAATSLLGTPADKVLAAVEAVEHRALWSRLGL</sequence>
<accession>A0ABV6A018</accession>
<evidence type="ECO:0000259" key="5">
    <source>
        <dbReference type="Pfam" id="PF01343"/>
    </source>
</evidence>
<proteinExistence type="inferred from homology"/>
<gene>
    <name evidence="6" type="ORF">ACFFQA_21410</name>
</gene>
<evidence type="ECO:0000313" key="7">
    <source>
        <dbReference type="Proteomes" id="UP001589693"/>
    </source>
</evidence>
<evidence type="ECO:0000256" key="3">
    <source>
        <dbReference type="ARBA" id="ARBA00022801"/>
    </source>
</evidence>
<dbReference type="Proteomes" id="UP001589693">
    <property type="component" value="Unassembled WGS sequence"/>
</dbReference>
<dbReference type="InterPro" id="IPR029045">
    <property type="entry name" value="ClpP/crotonase-like_dom_sf"/>
</dbReference>
<dbReference type="CDD" id="cd07023">
    <property type="entry name" value="S49_Sppa_N_C"/>
    <property type="match status" value="1"/>
</dbReference>
<dbReference type="RefSeq" id="WP_377854915.1">
    <property type="nucleotide sequence ID" value="NZ_JBHLZU010000018.1"/>
</dbReference>
<dbReference type="Gene3D" id="6.20.330.10">
    <property type="match status" value="1"/>
</dbReference>
<feature type="domain" description="Peptidase S49" evidence="5">
    <location>
        <begin position="93"/>
        <end position="242"/>
    </location>
</feature>
<dbReference type="InterPro" id="IPR002142">
    <property type="entry name" value="Peptidase_S49"/>
</dbReference>
<reference evidence="6 7" key="1">
    <citation type="submission" date="2024-09" db="EMBL/GenBank/DDBJ databases">
        <authorList>
            <person name="Sun Q."/>
            <person name="Mori K."/>
        </authorList>
    </citation>
    <scope>NUCLEOTIDE SEQUENCE [LARGE SCALE GENOMIC DNA]</scope>
    <source>
        <strain evidence="6 7">TBRC 7907</strain>
    </source>
</reference>
<evidence type="ECO:0000313" key="6">
    <source>
        <dbReference type="EMBL" id="MFB9906500.1"/>
    </source>
</evidence>
<keyword evidence="4" id="KW-0720">Serine protease</keyword>